<keyword evidence="2" id="KW-1185">Reference proteome</keyword>
<protein>
    <submittedName>
        <fullName evidence="1">Uncharacterized protein</fullName>
    </submittedName>
</protein>
<gene>
    <name evidence="1" type="ORF">O6H91_17G079200</name>
</gene>
<dbReference type="Proteomes" id="UP001162992">
    <property type="component" value="Chromosome 17"/>
</dbReference>
<comment type="caution">
    <text evidence="1">The sequence shown here is derived from an EMBL/GenBank/DDBJ whole genome shotgun (WGS) entry which is preliminary data.</text>
</comment>
<evidence type="ECO:0000313" key="2">
    <source>
        <dbReference type="Proteomes" id="UP001162992"/>
    </source>
</evidence>
<proteinExistence type="predicted"/>
<evidence type="ECO:0000313" key="1">
    <source>
        <dbReference type="EMBL" id="KAJ7526045.1"/>
    </source>
</evidence>
<sequence length="195" mass="23501">MDADRDMDERKMTMSWEMCYSRPPVHKFKDSALKKVQIRPRKRVKLAVINYSKLRMNFKQQAPLNPVVFPKMMYNLRGKYFRFASYFLRLRSFLRNHFKIEAASFDHLNYLRLNQTRENRCYQRLTSGEHVKSRKQQTLTLDKNKRRLYSFRKFRLRLKCLSPRPFLKELIYVMSLNAASDVGQSMSQHATFPVT</sequence>
<dbReference type="EMBL" id="CM055108">
    <property type="protein sequence ID" value="KAJ7526045.1"/>
    <property type="molecule type" value="Genomic_DNA"/>
</dbReference>
<organism evidence="1 2">
    <name type="scientific">Diphasiastrum complanatum</name>
    <name type="common">Issler's clubmoss</name>
    <name type="synonym">Lycopodium complanatum</name>
    <dbReference type="NCBI Taxonomy" id="34168"/>
    <lineage>
        <taxon>Eukaryota</taxon>
        <taxon>Viridiplantae</taxon>
        <taxon>Streptophyta</taxon>
        <taxon>Embryophyta</taxon>
        <taxon>Tracheophyta</taxon>
        <taxon>Lycopodiopsida</taxon>
        <taxon>Lycopodiales</taxon>
        <taxon>Lycopodiaceae</taxon>
        <taxon>Lycopodioideae</taxon>
        <taxon>Diphasiastrum</taxon>
    </lineage>
</organism>
<name>A0ACC2B8K7_DIPCM</name>
<accession>A0ACC2B8K7</accession>
<reference evidence="2" key="1">
    <citation type="journal article" date="2024" name="Proc. Natl. Acad. Sci. U.S.A.">
        <title>Extraordinary preservation of gene collinearity over three hundred million years revealed in homosporous lycophytes.</title>
        <authorList>
            <person name="Li C."/>
            <person name="Wickell D."/>
            <person name="Kuo L.Y."/>
            <person name="Chen X."/>
            <person name="Nie B."/>
            <person name="Liao X."/>
            <person name="Peng D."/>
            <person name="Ji J."/>
            <person name="Jenkins J."/>
            <person name="Williams M."/>
            <person name="Shu S."/>
            <person name="Plott C."/>
            <person name="Barry K."/>
            <person name="Rajasekar S."/>
            <person name="Grimwood J."/>
            <person name="Han X."/>
            <person name="Sun S."/>
            <person name="Hou Z."/>
            <person name="He W."/>
            <person name="Dai G."/>
            <person name="Sun C."/>
            <person name="Schmutz J."/>
            <person name="Leebens-Mack J.H."/>
            <person name="Li F.W."/>
            <person name="Wang L."/>
        </authorList>
    </citation>
    <scope>NUCLEOTIDE SEQUENCE [LARGE SCALE GENOMIC DNA]</scope>
    <source>
        <strain evidence="2">cv. PW_Plant_1</strain>
    </source>
</reference>